<dbReference type="InterPro" id="IPR044237">
    <property type="entry name" value="ATXR2-like"/>
</dbReference>
<evidence type="ECO:0000256" key="2">
    <source>
        <dbReference type="ARBA" id="ARBA00022771"/>
    </source>
</evidence>
<dbReference type="GO" id="GO:0008168">
    <property type="term" value="F:methyltransferase activity"/>
    <property type="evidence" value="ECO:0007669"/>
    <property type="project" value="InterPro"/>
</dbReference>
<reference evidence="5" key="2">
    <citation type="journal article" date="2023" name="Plants (Basel)">
        <title>Annotation of the Turnera subulata (Passifloraceae) Draft Genome Reveals the S-Locus Evolved after the Divergence of Turneroideae from Passifloroideae in a Stepwise Manner.</title>
        <authorList>
            <person name="Henning P.M."/>
            <person name="Roalson E.H."/>
            <person name="Mir W."/>
            <person name="McCubbin A.G."/>
            <person name="Shore J.S."/>
        </authorList>
    </citation>
    <scope>NUCLEOTIDE SEQUENCE</scope>
    <source>
        <strain evidence="5">F60SS</strain>
    </source>
</reference>
<dbReference type="SMART" id="SM00317">
    <property type="entry name" value="SET"/>
    <property type="match status" value="1"/>
</dbReference>
<feature type="domain" description="SET" evidence="4">
    <location>
        <begin position="77"/>
        <end position="469"/>
    </location>
</feature>
<dbReference type="OrthoDB" id="5945798at2759"/>
<dbReference type="InterPro" id="IPR002893">
    <property type="entry name" value="Znf_MYND"/>
</dbReference>
<dbReference type="Pfam" id="PF01753">
    <property type="entry name" value="zf-MYND"/>
    <property type="match status" value="1"/>
</dbReference>
<dbReference type="GO" id="GO:0008270">
    <property type="term" value="F:zinc ion binding"/>
    <property type="evidence" value="ECO:0007669"/>
    <property type="project" value="UniProtKB-KW"/>
</dbReference>
<name>A0A9Q0J7X6_9ROSI</name>
<proteinExistence type="predicted"/>
<dbReference type="AlphaFoldDB" id="A0A9Q0J7X6"/>
<evidence type="ECO:0000256" key="3">
    <source>
        <dbReference type="ARBA" id="ARBA00022833"/>
    </source>
</evidence>
<keyword evidence="2" id="KW-0863">Zinc-finger</keyword>
<dbReference type="Gene3D" id="2.170.270.10">
    <property type="entry name" value="SET domain"/>
    <property type="match status" value="1"/>
</dbReference>
<dbReference type="EMBL" id="JAKUCV010005307">
    <property type="protein sequence ID" value="KAJ4831688.1"/>
    <property type="molecule type" value="Genomic_DNA"/>
</dbReference>
<keyword evidence="1" id="KW-0479">Metal-binding</keyword>
<dbReference type="SUPFAM" id="SSF82199">
    <property type="entry name" value="SET domain"/>
    <property type="match status" value="1"/>
</dbReference>
<keyword evidence="3" id="KW-0862">Zinc</keyword>
<comment type="caution">
    <text evidence="5">The sequence shown here is derived from an EMBL/GenBank/DDBJ whole genome shotgun (WGS) entry which is preliminary data.</text>
</comment>
<evidence type="ECO:0000256" key="1">
    <source>
        <dbReference type="ARBA" id="ARBA00022723"/>
    </source>
</evidence>
<reference evidence="5" key="1">
    <citation type="submission" date="2022-02" db="EMBL/GenBank/DDBJ databases">
        <authorList>
            <person name="Henning P.M."/>
            <person name="McCubbin A.G."/>
            <person name="Shore J.S."/>
        </authorList>
    </citation>
    <scope>NUCLEOTIDE SEQUENCE</scope>
    <source>
        <strain evidence="5">F60SS</strain>
        <tissue evidence="5">Leaves</tissue>
    </source>
</reference>
<dbReference type="PROSITE" id="PS50280">
    <property type="entry name" value="SET"/>
    <property type="match status" value="1"/>
</dbReference>
<keyword evidence="6" id="KW-1185">Reference proteome</keyword>
<dbReference type="Pfam" id="PF00856">
    <property type="entry name" value="SET"/>
    <property type="match status" value="1"/>
</dbReference>
<dbReference type="Proteomes" id="UP001141552">
    <property type="component" value="Unassembled WGS sequence"/>
</dbReference>
<dbReference type="PANTHER" id="PTHR47436">
    <property type="entry name" value="HISTONE-LYSINE N-METHYLTRANSFERASE ATXR2"/>
    <property type="match status" value="1"/>
</dbReference>
<evidence type="ECO:0000259" key="4">
    <source>
        <dbReference type="PROSITE" id="PS50280"/>
    </source>
</evidence>
<dbReference type="PANTHER" id="PTHR47436:SF1">
    <property type="entry name" value="SET DOMAIN-CONTAINING PROTEIN"/>
    <property type="match status" value="1"/>
</dbReference>
<protein>
    <submittedName>
        <fullName evidence="5">Histone-lysine N-methyltransferase atxr2</fullName>
    </submittedName>
</protein>
<dbReference type="InterPro" id="IPR046341">
    <property type="entry name" value="SET_dom_sf"/>
</dbReference>
<dbReference type="InterPro" id="IPR001214">
    <property type="entry name" value="SET_dom"/>
</dbReference>
<dbReference type="CDD" id="cd20071">
    <property type="entry name" value="SET_SMYD"/>
    <property type="match status" value="1"/>
</dbReference>
<dbReference type="SUPFAM" id="SSF144232">
    <property type="entry name" value="HIT/MYND zinc finger-like"/>
    <property type="match status" value="1"/>
</dbReference>
<evidence type="ECO:0000313" key="5">
    <source>
        <dbReference type="EMBL" id="KAJ4831688.1"/>
    </source>
</evidence>
<gene>
    <name evidence="5" type="primary">ATXR2</name>
    <name evidence="5" type="ORF">Tsubulata_033164</name>
</gene>
<evidence type="ECO:0000313" key="6">
    <source>
        <dbReference type="Proteomes" id="UP001141552"/>
    </source>
</evidence>
<sequence>MNDKASTVGDTRVLSRNDDVWYLRVTSRPSPWCFKGARSLGTLLLLLGCLPISAVTLPLRVSGGEYFDKLVAARKCNGIKVKQNGEFGKGVYAVSDFKEDELILKDQILVGAQHISNQFDCLVCSFCFQFVGSVEFQIGRKLFLQSLGVSSSNHCDEGECSSSCSQDGVSLPKEVIESLMNGELVLPYSDKFPLPSYVPCPGGCAEAFYCSEQCAEADWESSHSLLCTGESSQSLSREALTKFMQHANETNDIFLLAAKTIAFTILRYKKLKAGHVRERDKGKSIDGSDLSLLLEAWKPVSIGYKRRWWDCTSPPEHTLDCSDGAAFRMEVRELAFESLQLLKAAIFDEECEPLFSLEIYGNIIGMFELNNLDLVVASPVEDYFLYIDDLPSPEKNKAEEITQPFLDALGDDYTDCCRGTAFYPLQSCMNHSCCPNAKAFKRDEDRDGQATIIALRPISRGEEVTISYIDEDRPYEERRTLLADYGFKCKCARCLEEEP</sequence>
<accession>A0A9Q0J7X6</accession>
<organism evidence="5 6">
    <name type="scientific">Turnera subulata</name>
    <dbReference type="NCBI Taxonomy" id="218843"/>
    <lineage>
        <taxon>Eukaryota</taxon>
        <taxon>Viridiplantae</taxon>
        <taxon>Streptophyta</taxon>
        <taxon>Embryophyta</taxon>
        <taxon>Tracheophyta</taxon>
        <taxon>Spermatophyta</taxon>
        <taxon>Magnoliopsida</taxon>
        <taxon>eudicotyledons</taxon>
        <taxon>Gunneridae</taxon>
        <taxon>Pentapetalae</taxon>
        <taxon>rosids</taxon>
        <taxon>fabids</taxon>
        <taxon>Malpighiales</taxon>
        <taxon>Passifloraceae</taxon>
        <taxon>Turnera</taxon>
    </lineage>
</organism>